<name>A0A402CNU4_9BACT</name>
<dbReference type="PANTHER" id="PTHR22726">
    <property type="entry name" value="METALLOENDOPEPTIDASE OMA1"/>
    <property type="match status" value="1"/>
</dbReference>
<dbReference type="InterPro" id="IPR019546">
    <property type="entry name" value="TAT_signal_bac_arc"/>
</dbReference>
<accession>A0A402CNU4</accession>
<dbReference type="KEGG" id="ccot:CCAX7_53300"/>
<dbReference type="GO" id="GO:0051603">
    <property type="term" value="P:proteolysis involved in protein catabolic process"/>
    <property type="evidence" value="ECO:0007669"/>
    <property type="project" value="TreeGrafter"/>
</dbReference>
<evidence type="ECO:0000313" key="7">
    <source>
        <dbReference type="EMBL" id="BDI33279.1"/>
    </source>
</evidence>
<dbReference type="OrthoDB" id="9810445at2"/>
<proteinExistence type="inferred from homology"/>
<dbReference type="InterPro" id="IPR001915">
    <property type="entry name" value="Peptidase_M48"/>
</dbReference>
<evidence type="ECO:0000256" key="3">
    <source>
        <dbReference type="ARBA" id="ARBA00022801"/>
    </source>
</evidence>
<dbReference type="EMBL" id="AP025739">
    <property type="protein sequence ID" value="BDI33279.1"/>
    <property type="molecule type" value="Genomic_DNA"/>
</dbReference>
<gene>
    <name evidence="7" type="ORF">CCAX7_53300</name>
</gene>
<sequence length="279" mass="30732">MNKQELEMHESRRRFLRRAAWTGAGLIIAPTLLVPQPAEAGGLFSQPSPADQKKVGDQAAKEVLQKYKEIFDGRAKHFDVLGQRLVAALSPEERKTWNYRFHVLDSKEVNAFALPGGDMFMFTGLYEKLNTDDALAAVTGHEMTHVRKQHWAKAYAKAQQRDTLLALGLAIFHAGQGAQTIAQLADSAISNKFSRGEEDEADAGGLQNMVDAGYNPQGMIQLFQELQKVSGNGGSIGGDFLSDHPLTSARIDHTKQRIAALKRESDFPALTPLDYNSLK</sequence>
<organism evidence="7 8">
    <name type="scientific">Capsulimonas corticalis</name>
    <dbReference type="NCBI Taxonomy" id="2219043"/>
    <lineage>
        <taxon>Bacteria</taxon>
        <taxon>Bacillati</taxon>
        <taxon>Armatimonadota</taxon>
        <taxon>Armatimonadia</taxon>
        <taxon>Capsulimonadales</taxon>
        <taxon>Capsulimonadaceae</taxon>
        <taxon>Capsulimonas</taxon>
    </lineage>
</organism>
<dbReference type="InterPro" id="IPR006311">
    <property type="entry name" value="TAT_signal"/>
</dbReference>
<keyword evidence="1 6" id="KW-0645">Protease</keyword>
<evidence type="ECO:0000256" key="6">
    <source>
        <dbReference type="RuleBase" id="RU003983"/>
    </source>
</evidence>
<dbReference type="GO" id="GO:0016020">
    <property type="term" value="C:membrane"/>
    <property type="evidence" value="ECO:0007669"/>
    <property type="project" value="TreeGrafter"/>
</dbReference>
<dbReference type="NCBIfam" id="TIGR01409">
    <property type="entry name" value="TAT_signal_seq"/>
    <property type="match status" value="1"/>
</dbReference>
<comment type="similarity">
    <text evidence="6">Belongs to the peptidase M48 family.</text>
</comment>
<dbReference type="PROSITE" id="PS51318">
    <property type="entry name" value="TAT"/>
    <property type="match status" value="1"/>
</dbReference>
<dbReference type="AlphaFoldDB" id="A0A402CNU4"/>
<evidence type="ECO:0000256" key="2">
    <source>
        <dbReference type="ARBA" id="ARBA00022723"/>
    </source>
</evidence>
<dbReference type="Proteomes" id="UP000287394">
    <property type="component" value="Chromosome"/>
</dbReference>
<protein>
    <submittedName>
        <fullName evidence="7">Uncharacterized protein</fullName>
    </submittedName>
</protein>
<reference evidence="7 8" key="1">
    <citation type="journal article" date="2019" name="Int. J. Syst. Evol. Microbiol.">
        <title>Capsulimonas corticalis gen. nov., sp. nov., an aerobic capsulated bacterium, of a novel bacterial order, Capsulimonadales ord. nov., of the class Armatimonadia of the phylum Armatimonadetes.</title>
        <authorList>
            <person name="Li J."/>
            <person name="Kudo C."/>
            <person name="Tonouchi A."/>
        </authorList>
    </citation>
    <scope>NUCLEOTIDE SEQUENCE [LARGE SCALE GENOMIC DNA]</scope>
    <source>
        <strain evidence="7 8">AX-7</strain>
    </source>
</reference>
<keyword evidence="8" id="KW-1185">Reference proteome</keyword>
<dbReference type="RefSeq" id="WP_119319060.1">
    <property type="nucleotide sequence ID" value="NZ_AP025739.1"/>
</dbReference>
<dbReference type="PANTHER" id="PTHR22726:SF1">
    <property type="entry name" value="METALLOENDOPEPTIDASE OMA1, MITOCHONDRIAL"/>
    <property type="match status" value="1"/>
</dbReference>
<dbReference type="Gene3D" id="3.30.2010.10">
    <property type="entry name" value="Metalloproteases ('zincins'), catalytic domain"/>
    <property type="match status" value="1"/>
</dbReference>
<dbReference type="GO" id="GO:0004222">
    <property type="term" value="F:metalloendopeptidase activity"/>
    <property type="evidence" value="ECO:0007669"/>
    <property type="project" value="InterPro"/>
</dbReference>
<keyword evidence="4 6" id="KW-0862">Zinc</keyword>
<evidence type="ECO:0000256" key="5">
    <source>
        <dbReference type="ARBA" id="ARBA00023049"/>
    </source>
</evidence>
<keyword evidence="3 6" id="KW-0378">Hydrolase</keyword>
<dbReference type="InterPro" id="IPR051156">
    <property type="entry name" value="Mito/Outer_Membr_Metalloprot"/>
</dbReference>
<evidence type="ECO:0000256" key="4">
    <source>
        <dbReference type="ARBA" id="ARBA00022833"/>
    </source>
</evidence>
<keyword evidence="5 6" id="KW-0482">Metalloprotease</keyword>
<comment type="cofactor">
    <cofactor evidence="6">
        <name>Zn(2+)</name>
        <dbReference type="ChEBI" id="CHEBI:29105"/>
    </cofactor>
    <text evidence="6">Binds 1 zinc ion per subunit.</text>
</comment>
<dbReference type="Pfam" id="PF01435">
    <property type="entry name" value="Peptidase_M48"/>
    <property type="match status" value="1"/>
</dbReference>
<dbReference type="GO" id="GO:0046872">
    <property type="term" value="F:metal ion binding"/>
    <property type="evidence" value="ECO:0007669"/>
    <property type="project" value="UniProtKB-KW"/>
</dbReference>
<keyword evidence="2" id="KW-0479">Metal-binding</keyword>
<evidence type="ECO:0000256" key="1">
    <source>
        <dbReference type="ARBA" id="ARBA00022670"/>
    </source>
</evidence>
<evidence type="ECO:0000313" key="8">
    <source>
        <dbReference type="Proteomes" id="UP000287394"/>
    </source>
</evidence>